<dbReference type="EMBL" id="VSSQ01040593">
    <property type="protein sequence ID" value="MPM93883.1"/>
    <property type="molecule type" value="Genomic_DNA"/>
</dbReference>
<evidence type="ECO:0000259" key="1">
    <source>
        <dbReference type="Pfam" id="PF08818"/>
    </source>
</evidence>
<dbReference type="Gene3D" id="3.90.1150.200">
    <property type="match status" value="1"/>
</dbReference>
<sequence>MGETTIKNETIDAYISSYDEVVQPILKELRRVLKEEAPDATEKISYQMPTYYLNGNLVHFAVQKNHIGFYPAPSGVAAFKEELTEYKTSKGAIQFPLTKPIPYELVRRIVRFRAEEAREKKK</sequence>
<gene>
    <name evidence="2" type="ORF">SDC9_141025</name>
</gene>
<accession>A0A645DZ52</accession>
<protein>
    <recommendedName>
        <fullName evidence="1">YdhG-like domain-containing protein</fullName>
    </recommendedName>
</protein>
<dbReference type="InterPro" id="IPR014922">
    <property type="entry name" value="YdhG-like"/>
</dbReference>
<proteinExistence type="predicted"/>
<dbReference type="SUPFAM" id="SSF159888">
    <property type="entry name" value="YdhG-like"/>
    <property type="match status" value="1"/>
</dbReference>
<comment type="caution">
    <text evidence="2">The sequence shown here is derived from an EMBL/GenBank/DDBJ whole genome shotgun (WGS) entry which is preliminary data.</text>
</comment>
<organism evidence="2">
    <name type="scientific">bioreactor metagenome</name>
    <dbReference type="NCBI Taxonomy" id="1076179"/>
    <lineage>
        <taxon>unclassified sequences</taxon>
        <taxon>metagenomes</taxon>
        <taxon>ecological metagenomes</taxon>
    </lineage>
</organism>
<evidence type="ECO:0000313" key="2">
    <source>
        <dbReference type="EMBL" id="MPM93883.1"/>
    </source>
</evidence>
<reference evidence="2" key="1">
    <citation type="submission" date="2019-08" db="EMBL/GenBank/DDBJ databases">
        <authorList>
            <person name="Kucharzyk K."/>
            <person name="Murdoch R.W."/>
            <person name="Higgins S."/>
            <person name="Loffler F."/>
        </authorList>
    </citation>
    <scope>NUCLEOTIDE SEQUENCE</scope>
</reference>
<feature type="domain" description="YdhG-like" evidence="1">
    <location>
        <begin position="23"/>
        <end position="113"/>
    </location>
</feature>
<dbReference type="AlphaFoldDB" id="A0A645DZ52"/>
<name>A0A645DZ52_9ZZZZ</name>
<dbReference type="Pfam" id="PF08818">
    <property type="entry name" value="DUF1801"/>
    <property type="match status" value="1"/>
</dbReference>